<protein>
    <submittedName>
        <fullName evidence="1">Uncharacterized protein</fullName>
    </submittedName>
</protein>
<feature type="non-terminal residue" evidence="1">
    <location>
        <position position="1"/>
    </location>
</feature>
<evidence type="ECO:0000313" key="2">
    <source>
        <dbReference type="Proteomes" id="UP000625711"/>
    </source>
</evidence>
<comment type="caution">
    <text evidence="1">The sequence shown here is derived from an EMBL/GenBank/DDBJ whole genome shotgun (WGS) entry which is preliminary data.</text>
</comment>
<organism evidence="1 2">
    <name type="scientific">Rhynchophorus ferrugineus</name>
    <name type="common">Red palm weevil</name>
    <name type="synonym">Curculio ferrugineus</name>
    <dbReference type="NCBI Taxonomy" id="354439"/>
    <lineage>
        <taxon>Eukaryota</taxon>
        <taxon>Metazoa</taxon>
        <taxon>Ecdysozoa</taxon>
        <taxon>Arthropoda</taxon>
        <taxon>Hexapoda</taxon>
        <taxon>Insecta</taxon>
        <taxon>Pterygota</taxon>
        <taxon>Neoptera</taxon>
        <taxon>Endopterygota</taxon>
        <taxon>Coleoptera</taxon>
        <taxon>Polyphaga</taxon>
        <taxon>Cucujiformia</taxon>
        <taxon>Curculionidae</taxon>
        <taxon>Dryophthorinae</taxon>
        <taxon>Rhynchophorus</taxon>
    </lineage>
</organism>
<accession>A0A834M2Y7</accession>
<keyword evidence="2" id="KW-1185">Reference proteome</keyword>
<name>A0A834M2Y7_RHYFE</name>
<dbReference type="Proteomes" id="UP000625711">
    <property type="component" value="Unassembled WGS sequence"/>
</dbReference>
<dbReference type="EMBL" id="JAACXV010015718">
    <property type="protein sequence ID" value="KAF7264855.1"/>
    <property type="molecule type" value="Genomic_DNA"/>
</dbReference>
<sequence>MQSFDWTKTFNYEKSLLKFSGFYSELKTKENMYYYVRKIFF</sequence>
<gene>
    <name evidence="1" type="ORF">GWI33_022028</name>
</gene>
<dbReference type="AlphaFoldDB" id="A0A834M2Y7"/>
<proteinExistence type="predicted"/>
<reference evidence="1" key="1">
    <citation type="submission" date="2020-08" db="EMBL/GenBank/DDBJ databases">
        <title>Genome sequencing and assembly of the red palm weevil Rhynchophorus ferrugineus.</title>
        <authorList>
            <person name="Dias G.B."/>
            <person name="Bergman C.M."/>
            <person name="Manee M."/>
        </authorList>
    </citation>
    <scope>NUCLEOTIDE SEQUENCE</scope>
    <source>
        <strain evidence="1">AA-2017</strain>
        <tissue evidence="1">Whole larva</tissue>
    </source>
</reference>
<evidence type="ECO:0000313" key="1">
    <source>
        <dbReference type="EMBL" id="KAF7264855.1"/>
    </source>
</evidence>